<evidence type="ECO:0000256" key="3">
    <source>
        <dbReference type="ARBA" id="ARBA00023163"/>
    </source>
</evidence>
<dbReference type="PANTHER" id="PTHR40661:SF1">
    <property type="entry name" value="HTH CRO_C1-TYPE DOMAIN-CONTAINING PROTEIN"/>
    <property type="match status" value="1"/>
</dbReference>
<name>A0ABZ2UFY4_9FLAO</name>
<evidence type="ECO:0000256" key="2">
    <source>
        <dbReference type="ARBA" id="ARBA00023125"/>
    </source>
</evidence>
<protein>
    <submittedName>
        <fullName evidence="5">S24 family peptidase</fullName>
    </submittedName>
</protein>
<dbReference type="Proteomes" id="UP001623852">
    <property type="component" value="Chromosome"/>
</dbReference>
<dbReference type="PANTHER" id="PTHR40661">
    <property type="match status" value="1"/>
</dbReference>
<accession>A0ABZ2UFY4</accession>
<keyword evidence="6" id="KW-1185">Reference proteome</keyword>
<keyword evidence="2" id="KW-0238">DNA-binding</keyword>
<dbReference type="InterPro" id="IPR036286">
    <property type="entry name" value="LexA/Signal_pep-like_sf"/>
</dbReference>
<dbReference type="InterPro" id="IPR015927">
    <property type="entry name" value="Peptidase_S24_S26A/B/C"/>
</dbReference>
<sequence length="237" mass="26219">MQITELQRVKIALKALISLGAARNQEEAGKLLGYSNKSSFSQVLNGKVNLPADFVDRLCALNTAINKHWIKTGIGNVLENSDNTNKGYNDENNTKPVSESFTGTFINNQVLPLISAENMIEYNAGNKVAAEINAAKFLIPTFKGSDYLITVIGSSMYPKYNSGDIVACKHLPLDTFFQWNKVYVINTEQGILVKRICKSDNDDFVTIVSDNKDYDSFELPKSKLLSIAIVTGVIRLE</sequence>
<dbReference type="SUPFAM" id="SSF51306">
    <property type="entry name" value="LexA/Signal peptidase"/>
    <property type="match status" value="1"/>
</dbReference>
<organism evidence="5 6">
    <name type="scientific">Flavobacterium soyae</name>
    <dbReference type="NCBI Taxonomy" id="2903098"/>
    <lineage>
        <taxon>Bacteria</taxon>
        <taxon>Pseudomonadati</taxon>
        <taxon>Bacteroidota</taxon>
        <taxon>Flavobacteriia</taxon>
        <taxon>Flavobacteriales</taxon>
        <taxon>Flavobacteriaceae</taxon>
        <taxon>Flavobacterium</taxon>
    </lineage>
</organism>
<reference evidence="5 6" key="1">
    <citation type="submission" date="2024-03" db="EMBL/GenBank/DDBJ databases">
        <title>Flavobacterium soyae.</title>
        <authorList>
            <person name="Zheng W."/>
        </authorList>
    </citation>
    <scope>NUCLEOTIDE SEQUENCE [LARGE SCALE GENOMIC DNA]</scope>
    <source>
        <strain evidence="5 6">55</strain>
    </source>
</reference>
<gene>
    <name evidence="5" type="ORF">AABD74_22005</name>
</gene>
<feature type="domain" description="Peptidase S24/S26A/S26B/S26C" evidence="4">
    <location>
        <begin position="141"/>
        <end position="224"/>
    </location>
</feature>
<dbReference type="CDD" id="cd06529">
    <property type="entry name" value="S24_LexA-like"/>
    <property type="match status" value="1"/>
</dbReference>
<evidence type="ECO:0000313" key="6">
    <source>
        <dbReference type="Proteomes" id="UP001623852"/>
    </source>
</evidence>
<dbReference type="RefSeq" id="WP_406844298.1">
    <property type="nucleotide sequence ID" value="NZ_CP150845.1"/>
</dbReference>
<dbReference type="EMBL" id="CP150845">
    <property type="protein sequence ID" value="WYZ19826.1"/>
    <property type="molecule type" value="Genomic_DNA"/>
</dbReference>
<evidence type="ECO:0000313" key="5">
    <source>
        <dbReference type="EMBL" id="WYZ19826.1"/>
    </source>
</evidence>
<dbReference type="InterPro" id="IPR039418">
    <property type="entry name" value="LexA-like"/>
</dbReference>
<dbReference type="Gene3D" id="2.10.109.10">
    <property type="entry name" value="Umud Fragment, subunit A"/>
    <property type="match status" value="1"/>
</dbReference>
<evidence type="ECO:0000256" key="1">
    <source>
        <dbReference type="ARBA" id="ARBA00023015"/>
    </source>
</evidence>
<proteinExistence type="predicted"/>
<evidence type="ECO:0000259" key="4">
    <source>
        <dbReference type="Pfam" id="PF00717"/>
    </source>
</evidence>
<keyword evidence="1" id="KW-0805">Transcription regulation</keyword>
<keyword evidence="3" id="KW-0804">Transcription</keyword>
<dbReference type="Pfam" id="PF00717">
    <property type="entry name" value="Peptidase_S24"/>
    <property type="match status" value="1"/>
</dbReference>